<evidence type="ECO:0000313" key="2">
    <source>
        <dbReference type="EMBL" id="GAA1384786.1"/>
    </source>
</evidence>
<comment type="caution">
    <text evidence="2">The sequence shown here is derived from an EMBL/GenBank/DDBJ whole genome shotgun (WGS) entry which is preliminary data.</text>
</comment>
<dbReference type="EMBL" id="BAAAKJ010000028">
    <property type="protein sequence ID" value="GAA1384786.1"/>
    <property type="molecule type" value="Genomic_DNA"/>
</dbReference>
<dbReference type="Proteomes" id="UP001499863">
    <property type="component" value="Unassembled WGS sequence"/>
</dbReference>
<dbReference type="Pfam" id="PF07593">
    <property type="entry name" value="UnbV_ASPIC"/>
    <property type="match status" value="1"/>
</dbReference>
<proteinExistence type="predicted"/>
<organism evidence="2 3">
    <name type="scientific">Kitasatospora putterlickiae</name>
    <dbReference type="NCBI Taxonomy" id="221725"/>
    <lineage>
        <taxon>Bacteria</taxon>
        <taxon>Bacillati</taxon>
        <taxon>Actinomycetota</taxon>
        <taxon>Actinomycetes</taxon>
        <taxon>Kitasatosporales</taxon>
        <taxon>Streptomycetaceae</taxon>
        <taxon>Kitasatospora</taxon>
    </lineage>
</organism>
<gene>
    <name evidence="2" type="ORF">GCM10009639_06650</name>
</gene>
<keyword evidence="3" id="KW-1185">Reference proteome</keyword>
<dbReference type="Gene3D" id="2.130.10.130">
    <property type="entry name" value="Integrin alpha, N-terminal"/>
    <property type="match status" value="1"/>
</dbReference>
<reference evidence="2 3" key="1">
    <citation type="journal article" date="2019" name="Int. J. Syst. Evol. Microbiol.">
        <title>The Global Catalogue of Microorganisms (GCM) 10K type strain sequencing project: providing services to taxonomists for standard genome sequencing and annotation.</title>
        <authorList>
            <consortium name="The Broad Institute Genomics Platform"/>
            <consortium name="The Broad Institute Genome Sequencing Center for Infectious Disease"/>
            <person name="Wu L."/>
            <person name="Ma J."/>
        </authorList>
    </citation>
    <scope>NUCLEOTIDE SEQUENCE [LARGE SCALE GENOMIC DNA]</scope>
    <source>
        <strain evidence="2 3">JCM 12393</strain>
    </source>
</reference>
<dbReference type="PANTHER" id="PTHR16026:SF0">
    <property type="entry name" value="CARTILAGE ACIDIC PROTEIN 1"/>
    <property type="match status" value="1"/>
</dbReference>
<evidence type="ECO:0000313" key="3">
    <source>
        <dbReference type="Proteomes" id="UP001499863"/>
    </source>
</evidence>
<dbReference type="InterPro" id="IPR028994">
    <property type="entry name" value="Integrin_alpha_N"/>
</dbReference>
<evidence type="ECO:0000259" key="1">
    <source>
        <dbReference type="Pfam" id="PF07593"/>
    </source>
</evidence>
<dbReference type="RefSeq" id="WP_344325401.1">
    <property type="nucleotide sequence ID" value="NZ_BAAAKJ010000028.1"/>
</dbReference>
<dbReference type="PANTHER" id="PTHR16026">
    <property type="entry name" value="CARTILAGE ACIDIC PROTEIN 1"/>
    <property type="match status" value="1"/>
</dbReference>
<feature type="domain" description="ASPIC/UnbV" evidence="1">
    <location>
        <begin position="577"/>
        <end position="628"/>
    </location>
</feature>
<accession>A0ABN1XSI7</accession>
<sequence>MSHRRRFRRLVPGLVTIVVAASMFFAVRSSVAVAGGDEAAAAYAFKEMQIAMPPGYDSRPMRTIRDVNPAYQKIRAWISSVGASIALNDVTGHGRADGMCIVDTRTDSVVVTYTPTAPEADRFTPFVLDGEPLPMDDTMAPTGCTPGDFNGDGRNDFLITYWGRTPVLFMAKAGAGAPSPEAYVPREVVPSQSIDGRYHGPRWNTDAAYVADLDGSGHPSIIIGNYFPDSDVLDPHGIRNVEMNDSLSSAKNAGGDHVLRYHSSTTGDDPEVAFVEEKDAIPFDASTGWTLAISGADLTGSGLPEVYIANDFGHGHLLHNVSTPGRIRFTEATGERTPTTPKSFVLGKGSFKGMGVDFGDVDGNGSFDMMVSNITVAWGLEESNFLWINKARSQDEAATKLAAGVAPFTQEAADNGVAWTGWGWDAKMGDFLNSGDQNILQAVGFVKGNIDRWPWLQEMAMTNDNLLSNPAMWPNVGPGDDLAGDEPMAFYARTASGKYANITKQLGLDVPIPTRGIATADTTGRGALDFAIARQWGPPAFYANQAPDLGNHLTLNLVRPSEGATPGQGLAGTGSPAYGATVTITTPDGKQVGQLDGGGGHGGFRSFEVRFGLGDYTGPVTADFTWRDADGGLHKKTRQLTAGSHTLMLTDDLQEVTAR</sequence>
<dbReference type="SUPFAM" id="SSF69318">
    <property type="entry name" value="Integrin alpha N-terminal domain"/>
    <property type="match status" value="1"/>
</dbReference>
<dbReference type="InterPro" id="IPR027039">
    <property type="entry name" value="Crtac1"/>
</dbReference>
<protein>
    <submittedName>
        <fullName evidence="2">CRTAC1 family protein</fullName>
    </submittedName>
</protein>
<dbReference type="InterPro" id="IPR011519">
    <property type="entry name" value="UnbV_ASPIC"/>
</dbReference>
<name>A0ABN1XSI7_9ACTN</name>